<evidence type="ECO:0000313" key="3">
    <source>
        <dbReference type="Proteomes" id="UP000244248"/>
    </source>
</evidence>
<evidence type="ECO:0000256" key="1">
    <source>
        <dbReference type="SAM" id="SignalP"/>
    </source>
</evidence>
<feature type="signal peptide" evidence="1">
    <location>
        <begin position="1"/>
        <end position="19"/>
    </location>
</feature>
<feature type="chain" id="PRO_5015494347" description="MalT-like TPR region domain-containing protein" evidence="1">
    <location>
        <begin position="20"/>
        <end position="254"/>
    </location>
</feature>
<dbReference type="Gene3D" id="1.25.40.10">
    <property type="entry name" value="Tetratricopeptide repeat domain"/>
    <property type="match status" value="1"/>
</dbReference>
<dbReference type="Proteomes" id="UP000244248">
    <property type="component" value="Unassembled WGS sequence"/>
</dbReference>
<proteinExistence type="predicted"/>
<gene>
    <name evidence="2" type="ORF">CJD38_03710</name>
</gene>
<sequence length="254" mass="28465">MLITIRKIIRLLAFLPLLALTLASCSQLTSTSQEYKDIAIKPVGPYESIYAECRSASQQNRAAFTSLQDQFTKALEICQAGLRTIVDLSGSDAQGYPIYQQLGLNEFSLRHANSAIHYLTQSIKYAQYLNDTWSAMNTFVYRSGVFRSMGQYSLAQNDLDIAAPKLLGAYNFERKNKKPENRMSLALATTSHHFLLSEYARLCLAQGNFECAISKARVAQVVYREGMNAPDPWAPSIIATAEESISRRNQQLKE</sequence>
<dbReference type="SUPFAM" id="SSF48452">
    <property type="entry name" value="TPR-like"/>
    <property type="match status" value="1"/>
</dbReference>
<dbReference type="PROSITE" id="PS51257">
    <property type="entry name" value="PROKAR_LIPOPROTEIN"/>
    <property type="match status" value="1"/>
</dbReference>
<dbReference type="AlphaFoldDB" id="A0A2T5MKY4"/>
<protein>
    <recommendedName>
        <fullName evidence="4">MalT-like TPR region domain-containing protein</fullName>
    </recommendedName>
</protein>
<dbReference type="OrthoDB" id="5754867at2"/>
<evidence type="ECO:0000313" key="2">
    <source>
        <dbReference type="EMBL" id="PTU33219.1"/>
    </source>
</evidence>
<accession>A0A2T5MKY4</accession>
<keyword evidence="3" id="KW-1185">Reference proteome</keyword>
<dbReference type="EMBL" id="QANS01000001">
    <property type="protein sequence ID" value="PTU33219.1"/>
    <property type="molecule type" value="Genomic_DNA"/>
</dbReference>
<name>A0A2T5MKY4_9GAMM</name>
<organism evidence="2 3">
    <name type="scientific">Stenotrophobium rhamnosiphilum</name>
    <dbReference type="NCBI Taxonomy" id="2029166"/>
    <lineage>
        <taxon>Bacteria</taxon>
        <taxon>Pseudomonadati</taxon>
        <taxon>Pseudomonadota</taxon>
        <taxon>Gammaproteobacteria</taxon>
        <taxon>Nevskiales</taxon>
        <taxon>Nevskiaceae</taxon>
        <taxon>Stenotrophobium</taxon>
    </lineage>
</organism>
<reference evidence="2 3" key="1">
    <citation type="submission" date="2018-04" db="EMBL/GenBank/DDBJ databases">
        <title>Novel species isolated from glacier.</title>
        <authorList>
            <person name="Liu Q."/>
            <person name="Xin Y.-H."/>
        </authorList>
    </citation>
    <scope>NUCLEOTIDE SEQUENCE [LARGE SCALE GENOMIC DNA]</scope>
    <source>
        <strain evidence="2 3">GT1R17</strain>
    </source>
</reference>
<dbReference type="RefSeq" id="WP_107938926.1">
    <property type="nucleotide sequence ID" value="NZ_QANS01000001.1"/>
</dbReference>
<dbReference type="InterPro" id="IPR011990">
    <property type="entry name" value="TPR-like_helical_dom_sf"/>
</dbReference>
<comment type="caution">
    <text evidence="2">The sequence shown here is derived from an EMBL/GenBank/DDBJ whole genome shotgun (WGS) entry which is preliminary data.</text>
</comment>
<keyword evidence="1" id="KW-0732">Signal</keyword>
<evidence type="ECO:0008006" key="4">
    <source>
        <dbReference type="Google" id="ProtNLM"/>
    </source>
</evidence>